<dbReference type="PANTHER" id="PTHR15239">
    <property type="entry name" value="NUCLEAR EXPORT MEDIATOR FACTOR NEMF"/>
    <property type="match status" value="1"/>
</dbReference>
<sequence>MAFDGFFTKKIVNELNDKAINSRITKINNISNNKFILVIRKNFNMKLLISVEPNASRVHITESNYENPKSPSKFCTLLRKYISGAIISKFSQINNDRIIILHLTNNDELGYKKKYNIIVELMGKHSNIILTDENFKIIDAIKNNYSIEYKRATIKDINYELPPTRKKINPFDFSNYNKIKETSENNFFINNFYGVSKLLSNNINNLNDFKNFCLNIDTYNKPIFFIDNGKKDFYFYDFNKEYDKKVTFNSLSNLLDFYYLDNNLLNENKNTEKHKLFSFVKNKIKKLKNKINILDNEIKSAEKIKDLELKGNLLLANSYLYKNKKFKEIILDNFYSENVQKIKISLDENLTMQENATKYFEKNKKNKRTIKNLKIQLAKTNEEINFFENLSIQIENATISDLAEITEELVNLKYIKKKINKKNKTPKFTIVNYKNVNIYVGKNNVQNDTITNKLAKKNYLWFHAKNIPGSHVVIFSDKCNNEIINVASMLAAYFSKAKNDDFTYVDYTYIKNVKKISKATPGMVTYTNQKTLKVEIDKNFINKIIINLNK</sequence>
<dbReference type="Pfam" id="PF05670">
    <property type="entry name" value="NFACT-R_1"/>
    <property type="match status" value="1"/>
</dbReference>
<protein>
    <recommendedName>
        <fullName evidence="5">Rqc2 homolog RqcH</fullName>
        <shortName evidence="5">RqcH</shortName>
    </recommendedName>
</protein>
<feature type="coiled-coil region" evidence="5">
    <location>
        <begin position="363"/>
        <end position="390"/>
    </location>
</feature>
<name>A0ABR5TNM1_9BACL</name>
<evidence type="ECO:0000256" key="2">
    <source>
        <dbReference type="ARBA" id="ARBA00022730"/>
    </source>
</evidence>
<evidence type="ECO:0000313" key="7">
    <source>
        <dbReference type="EMBL" id="KXB59026.1"/>
    </source>
</evidence>
<organism evidence="7 8">
    <name type="scientific">Gemelliphila asaccharolytica</name>
    <dbReference type="NCBI Taxonomy" id="502393"/>
    <lineage>
        <taxon>Bacteria</taxon>
        <taxon>Bacillati</taxon>
        <taxon>Bacillota</taxon>
        <taxon>Bacilli</taxon>
        <taxon>Bacillales</taxon>
        <taxon>Gemellaceae</taxon>
        <taxon>Gemelliphila</taxon>
    </lineage>
</organism>
<feature type="coiled-coil region" evidence="5">
    <location>
        <begin position="277"/>
        <end position="304"/>
    </location>
</feature>
<comment type="caution">
    <text evidence="7">The sequence shown here is derived from an EMBL/GenBank/DDBJ whole genome shotgun (WGS) entry which is preliminary data.</text>
</comment>
<dbReference type="RefSeq" id="WP_066128485.1">
    <property type="nucleotide sequence ID" value="NZ_KQ959854.1"/>
</dbReference>
<evidence type="ECO:0000313" key="8">
    <source>
        <dbReference type="Proteomes" id="UP000070467"/>
    </source>
</evidence>
<gene>
    <name evidence="5" type="primary">rqcH</name>
    <name evidence="7" type="ORF">HMPREF1871_00094</name>
</gene>
<feature type="domain" description="NFACT RNA-binding" evidence="6">
    <location>
        <begin position="432"/>
        <end position="523"/>
    </location>
</feature>
<dbReference type="Pfam" id="PF05833">
    <property type="entry name" value="NFACT_N"/>
    <property type="match status" value="1"/>
</dbReference>
<evidence type="ECO:0000256" key="3">
    <source>
        <dbReference type="ARBA" id="ARBA00022884"/>
    </source>
</evidence>
<evidence type="ECO:0000256" key="4">
    <source>
        <dbReference type="ARBA" id="ARBA00022917"/>
    </source>
</evidence>
<comment type="function">
    <text evidence="5">Key component of the ribosome quality control system (RQC), a ribosome-associated complex that mediates the extraction of incompletely synthesized nascent chains from stalled ribosomes and their subsequent degradation. RqcH recruits Ala-charged tRNA, and with RqcP directs the elongation of stalled nascent chains on 50S ribosomal subunits, leading to non-templated C-terminal alanine extensions (Ala tail). The Ala tail promotes nascent chain degradation. May add between 1 and at least 8 Ala residues. Binds to stalled 50S ribosomal subunits.</text>
</comment>
<proteinExistence type="inferred from homology"/>
<comment type="similarity">
    <text evidence="5">Belongs to the NEMF family.</text>
</comment>
<reference evidence="7 8" key="1">
    <citation type="submission" date="2016-01" db="EMBL/GenBank/DDBJ databases">
        <authorList>
            <person name="Mitreva M."/>
            <person name="Pepin K.H."/>
            <person name="Mihindukulasuriya K.A."/>
            <person name="Fulton R."/>
            <person name="Fronick C."/>
            <person name="O'Laughlin M."/>
            <person name="Miner T."/>
            <person name="Herter B."/>
            <person name="Rosa B.A."/>
            <person name="Cordes M."/>
            <person name="Tomlinson C."/>
            <person name="Wollam A."/>
            <person name="Palsikar V.B."/>
            <person name="Mardis E.R."/>
            <person name="Wilson R.K."/>
        </authorList>
    </citation>
    <scope>NUCLEOTIDE SEQUENCE [LARGE SCALE GENOMIC DNA]</scope>
    <source>
        <strain evidence="7 8">KA00071</strain>
    </source>
</reference>
<dbReference type="PANTHER" id="PTHR15239:SF6">
    <property type="entry name" value="RIBOSOME QUALITY CONTROL COMPLEX SUBUNIT NEMF"/>
    <property type="match status" value="1"/>
</dbReference>
<keyword evidence="2 5" id="KW-0699">rRNA-binding</keyword>
<keyword evidence="1 5" id="KW-0820">tRNA-binding</keyword>
<dbReference type="InterPro" id="IPR051608">
    <property type="entry name" value="RQC_Subunit_NEMF"/>
</dbReference>
<accession>A0ABR5TNM1</accession>
<keyword evidence="8" id="KW-1185">Reference proteome</keyword>
<evidence type="ECO:0000259" key="6">
    <source>
        <dbReference type="Pfam" id="PF05670"/>
    </source>
</evidence>
<keyword evidence="3 5" id="KW-0694">RNA-binding</keyword>
<evidence type="ECO:0000256" key="1">
    <source>
        <dbReference type="ARBA" id="ARBA00022555"/>
    </source>
</evidence>
<dbReference type="Gene3D" id="3.40.970.40">
    <property type="entry name" value="fibrinogen binding protein from staphylococcus aureus domain like"/>
    <property type="match status" value="1"/>
</dbReference>
<dbReference type="InterPro" id="IPR008532">
    <property type="entry name" value="NFACT_RNA-bd"/>
</dbReference>
<dbReference type="InterPro" id="IPR043682">
    <property type="entry name" value="RqcH_bacterial"/>
</dbReference>
<dbReference type="Gene3D" id="2.30.310.10">
    <property type="entry name" value="ibrinogen binding protein from staphylococcus aureus domain"/>
    <property type="match status" value="1"/>
</dbReference>
<evidence type="ECO:0000256" key="5">
    <source>
        <dbReference type="HAMAP-Rule" id="MF_00844"/>
    </source>
</evidence>
<dbReference type="EMBL" id="LSDB01000001">
    <property type="protein sequence ID" value="KXB59026.1"/>
    <property type="molecule type" value="Genomic_DNA"/>
</dbReference>
<dbReference type="Proteomes" id="UP000070467">
    <property type="component" value="Unassembled WGS sequence"/>
</dbReference>
<keyword evidence="4 5" id="KW-0648">Protein biosynthesis</keyword>
<dbReference type="HAMAP" id="MF_00844_B">
    <property type="entry name" value="RqcH_B"/>
    <property type="match status" value="1"/>
</dbReference>
<keyword evidence="5" id="KW-0175">Coiled coil</keyword>
<comment type="subunit">
    <text evidence="5">Associates with stalled 50S ribosomal subunits. Binds to RqcP.</text>
</comment>